<evidence type="ECO:0000313" key="1">
    <source>
        <dbReference type="EMBL" id="MCJ8738718.1"/>
    </source>
</evidence>
<evidence type="ECO:0000313" key="2">
    <source>
        <dbReference type="Proteomes" id="UP000830395"/>
    </source>
</evidence>
<name>A0ACC5YSE4_9TELE</name>
<reference evidence="1" key="1">
    <citation type="submission" date="2020-02" db="EMBL/GenBank/DDBJ databases">
        <title>Genome sequencing of the panga catfish, Pangasius djambal.</title>
        <authorList>
            <person name="Wen M."/>
            <person name="Zahm M."/>
            <person name="Roques C."/>
            <person name="Cabau C."/>
            <person name="Klopp C."/>
            <person name="Donnadieu C."/>
            <person name="Jouanno E."/>
            <person name="Avarre J.-C."/>
            <person name="Campet M."/>
            <person name="Ha T."/>
            <person name="Dugue R."/>
            <person name="Lampietro C."/>
            <person name="Louis A."/>
            <person name="Herpin A."/>
            <person name="Echchiki A."/>
            <person name="Berthelot C."/>
            <person name="Parey E."/>
            <person name="Roest-Crollius H."/>
            <person name="Braasch I."/>
            <person name="Postlethwait J.H."/>
            <person name="Bobe J."/>
            <person name="Montfort J."/>
            <person name="Bouchez O."/>
            <person name="Begum T."/>
            <person name="Schartl M."/>
            <person name="Gustiano R."/>
            <person name="Guiguen Y."/>
        </authorList>
    </citation>
    <scope>NUCLEOTIDE SEQUENCE</scope>
    <source>
        <strain evidence="1">Pdj_M5554</strain>
    </source>
</reference>
<protein>
    <submittedName>
        <fullName evidence="1">Uncharacterized protein</fullName>
    </submittedName>
</protein>
<keyword evidence="2" id="KW-1185">Reference proteome</keyword>
<dbReference type="Proteomes" id="UP000830395">
    <property type="component" value="Chromosome 12"/>
</dbReference>
<sequence length="873" mass="99022">EKSTQTERQREKKTVQGCSQKQTTNWISISSVFYLMLPVCFCVRGRRMDLTVLMLLLAMLLFSSCLSELRARDPDVEEKEKPGLKSSFSTARIPVPLGHEHLSRSGQMHTQLETPQRPLPFLRESSHQPARRGNWCAFVHKRLVSVADFSDAEEHIGKSVNPCINGDPDCHIFKYQLSSQPMYRQKQKTITALHWKCCPGHGGNNCQETVSLTGESQSSQEHTETAPTGVSRADDSDSGNGGAIPPPSSLPFMDSSSLLAFHQIFAAVMTQLQPVLDGFNRTLENLSRKVEGLSIDLKTLRHEQDSMSKTRHVHEEKCEKGLEDSFEQMQQIWTELDSKQKEIEQTVHLQQEHLLHNMTSLKNKIDHYINMGHEEIQVSLQSLNKSMEEIRLDHERLQDTTLEEHALSVNASGSQSLLETNVWEAISSLDMKVLNNTMELSPLTENSKHLINIVQKHDHGLRNLSQRLEYVSHSTEVHLAHIGLEVEAARVATLKIVNELASNFSIQERDLREIQLDVDNIYQHLQNNEPTTAGEICSCKEISDSLIRLESEVANVTNFAKENRYALEDVEAKRGLSQWAPEVEDLQQGLWSVRESLAFEQVKRKTLNDNLAQLKTSLLDSQREIIGLKGQFVAKEAEIRDLSASFSSLLKDAIRHSDILEVLLGDEVMEFLSWSNSQQKELAIPVLLQKMRLMQEKIDSHENSLTSLRESSTEKAQMTNDDPVAFTEWSLTKDQGSNAEDHLDTLPDSSKREDDEDYSVSDFWSLGREVEQLANRLSVLEQQPCNCTAAPSGIVMELQRNITTLQQTLEAHLSTFQNLFRYTEELASSSDGVNLDQLQTMVRTKERKRKKGQNMREKGETSSARSKRHIGRK</sequence>
<gene>
    <name evidence="1" type="ORF">PDJAM_G00039010</name>
</gene>
<feature type="non-terminal residue" evidence="1">
    <location>
        <position position="1"/>
    </location>
</feature>
<dbReference type="EMBL" id="CM040986">
    <property type="protein sequence ID" value="MCJ8738718.1"/>
    <property type="molecule type" value="Genomic_DNA"/>
</dbReference>
<accession>A0ACC5YSE4</accession>
<proteinExistence type="predicted"/>
<organism evidence="1 2">
    <name type="scientific">Pangasius djambal</name>
    <dbReference type="NCBI Taxonomy" id="1691987"/>
    <lineage>
        <taxon>Eukaryota</taxon>
        <taxon>Metazoa</taxon>
        <taxon>Chordata</taxon>
        <taxon>Craniata</taxon>
        <taxon>Vertebrata</taxon>
        <taxon>Euteleostomi</taxon>
        <taxon>Actinopterygii</taxon>
        <taxon>Neopterygii</taxon>
        <taxon>Teleostei</taxon>
        <taxon>Ostariophysi</taxon>
        <taxon>Siluriformes</taxon>
        <taxon>Pangasiidae</taxon>
        <taxon>Pangasius</taxon>
    </lineage>
</organism>
<comment type="caution">
    <text evidence="1">The sequence shown here is derived from an EMBL/GenBank/DDBJ whole genome shotgun (WGS) entry which is preliminary data.</text>
</comment>